<evidence type="ECO:0000256" key="1">
    <source>
        <dbReference type="SAM" id="MobiDB-lite"/>
    </source>
</evidence>
<dbReference type="EMBL" id="LDEV01000757">
    <property type="protein sequence ID" value="KLJ12673.1"/>
    <property type="molecule type" value="Genomic_DNA"/>
</dbReference>
<feature type="region of interest" description="Disordered" evidence="1">
    <location>
        <begin position="31"/>
        <end position="65"/>
    </location>
</feature>
<comment type="caution">
    <text evidence="2">The sequence shown here is derived from an EMBL/GenBank/DDBJ whole genome shotgun (WGS) entry which is preliminary data.</text>
</comment>
<reference evidence="3" key="1">
    <citation type="journal article" date="2015" name="PLoS Genet.">
        <title>The dynamic genome and transcriptome of the human fungal pathogen Blastomyces and close relative Emmonsia.</title>
        <authorList>
            <person name="Munoz J.F."/>
            <person name="Gauthier G.M."/>
            <person name="Desjardins C.A."/>
            <person name="Gallo J.E."/>
            <person name="Holder J."/>
            <person name="Sullivan T.D."/>
            <person name="Marty A.J."/>
            <person name="Carmen J.C."/>
            <person name="Chen Z."/>
            <person name="Ding L."/>
            <person name="Gujja S."/>
            <person name="Magrini V."/>
            <person name="Misas E."/>
            <person name="Mitreva M."/>
            <person name="Priest M."/>
            <person name="Saif S."/>
            <person name="Whiston E.A."/>
            <person name="Young S."/>
            <person name="Zeng Q."/>
            <person name="Goldman W.E."/>
            <person name="Mardis E.R."/>
            <person name="Taylor J.W."/>
            <person name="McEwen J.G."/>
            <person name="Clay O.K."/>
            <person name="Klein B.S."/>
            <person name="Cuomo C.A."/>
        </authorList>
    </citation>
    <scope>NUCLEOTIDE SEQUENCE [LARGE SCALE GENOMIC DNA]</scope>
    <source>
        <strain evidence="3">UAMH 139</strain>
    </source>
</reference>
<protein>
    <submittedName>
        <fullName evidence="2">Uncharacterized protein</fullName>
    </submittedName>
</protein>
<evidence type="ECO:0000313" key="3">
    <source>
        <dbReference type="Proteomes" id="UP000053573"/>
    </source>
</evidence>
<keyword evidence="3" id="KW-1185">Reference proteome</keyword>
<accession>A0A0H1BNH8</accession>
<feature type="compositionally biased region" description="Polar residues" evidence="1">
    <location>
        <begin position="38"/>
        <end position="65"/>
    </location>
</feature>
<dbReference type="Proteomes" id="UP000053573">
    <property type="component" value="Unassembled WGS sequence"/>
</dbReference>
<name>A0A0H1BNH8_9EURO</name>
<gene>
    <name evidence="2" type="ORF">EMPG_09501</name>
</gene>
<dbReference type="AlphaFoldDB" id="A0A0H1BNH8"/>
<evidence type="ECO:0000313" key="2">
    <source>
        <dbReference type="EMBL" id="KLJ12673.1"/>
    </source>
</evidence>
<organism evidence="2 3">
    <name type="scientific">Blastomyces silverae</name>
    <dbReference type="NCBI Taxonomy" id="2060906"/>
    <lineage>
        <taxon>Eukaryota</taxon>
        <taxon>Fungi</taxon>
        <taxon>Dikarya</taxon>
        <taxon>Ascomycota</taxon>
        <taxon>Pezizomycotina</taxon>
        <taxon>Eurotiomycetes</taxon>
        <taxon>Eurotiomycetidae</taxon>
        <taxon>Onygenales</taxon>
        <taxon>Ajellomycetaceae</taxon>
        <taxon>Blastomyces</taxon>
    </lineage>
</organism>
<proteinExistence type="predicted"/>
<sequence length="65" mass="7278">MVISYYYSSSLMSRDRQTDSSRQYPDCVVGEQERDMSQKGNSPGGATTLSADTVDARNNSQEYSR</sequence>